<feature type="domain" description="3-hydroxyisobutyrate dehydrogenase-like NAD-binding" evidence="10">
    <location>
        <begin position="194"/>
        <end position="320"/>
    </location>
</feature>
<evidence type="ECO:0000259" key="10">
    <source>
        <dbReference type="Pfam" id="PF14833"/>
    </source>
</evidence>
<dbReference type="GO" id="GO:0005739">
    <property type="term" value="C:mitochondrion"/>
    <property type="evidence" value="ECO:0007669"/>
    <property type="project" value="TreeGrafter"/>
</dbReference>
<sequence length="336" mass="35819">MSASASNGGDGHSMPDVTYGFIGLGNMGFGMAKNLRARMPMQSKLVVCELDEKKTQDFVSSVEGLVETADTPRELAEKSDVIVTSLPHAMAVKRVFTDPSSGLLSVADASSARRKFFLETSTVEVRMSNEVLKEVERSGLGDFIDCPVSGGILAAHQGNLSFMVGGSEALYEQAKPILASMGKEDNIIFCGPPGAGLVTKQINNYCGNVAYIALCEGMNVGVKYGLDPKILANAINVGSGMSWNSLNMNPIKGVQPNSSSSKDFEGGFKTELAKGVMDMTVELMDQLGAKHIMGAVVKDIYARAVQHPKCADKECRSIYKLIAENDGKDLGETKVV</sequence>
<dbReference type="SUPFAM" id="SSF48179">
    <property type="entry name" value="6-phosphogluconate dehydrogenase C-terminal domain-like"/>
    <property type="match status" value="1"/>
</dbReference>
<dbReference type="GO" id="GO:0008442">
    <property type="term" value="F:3-hydroxyisobutyrate dehydrogenase activity"/>
    <property type="evidence" value="ECO:0007669"/>
    <property type="project" value="UniProtKB-EC"/>
</dbReference>
<evidence type="ECO:0000256" key="3">
    <source>
        <dbReference type="ARBA" id="ARBA00012991"/>
    </source>
</evidence>
<dbReference type="AlphaFoldDB" id="A0A072P857"/>
<comment type="pathway">
    <text evidence="1">Amino-acid degradation; L-valine degradation.</text>
</comment>
<dbReference type="RefSeq" id="XP_013258512.1">
    <property type="nucleotide sequence ID" value="XM_013403058.1"/>
</dbReference>
<dbReference type="PANTHER" id="PTHR22981:SF7">
    <property type="entry name" value="3-HYDROXYISOBUTYRATE DEHYDROGENASE, MITOCHONDRIAL"/>
    <property type="match status" value="1"/>
</dbReference>
<dbReference type="Gene3D" id="1.10.1040.10">
    <property type="entry name" value="N-(1-d-carboxylethyl)-l-norvaline Dehydrogenase, domain 2"/>
    <property type="match status" value="1"/>
</dbReference>
<dbReference type="Pfam" id="PF14833">
    <property type="entry name" value="NAD_binding_11"/>
    <property type="match status" value="1"/>
</dbReference>
<name>A0A072P857_9EURO</name>
<evidence type="ECO:0000259" key="9">
    <source>
        <dbReference type="Pfam" id="PF03446"/>
    </source>
</evidence>
<dbReference type="PIRSF" id="PIRSF000103">
    <property type="entry name" value="HIBADH"/>
    <property type="match status" value="1"/>
</dbReference>
<dbReference type="SUPFAM" id="SSF51735">
    <property type="entry name" value="NAD(P)-binding Rossmann-fold domains"/>
    <property type="match status" value="1"/>
</dbReference>
<feature type="domain" description="6-phosphogluconate dehydrogenase NADP-binding" evidence="9">
    <location>
        <begin position="19"/>
        <end position="188"/>
    </location>
</feature>
<dbReference type="InterPro" id="IPR008927">
    <property type="entry name" value="6-PGluconate_DH-like_C_sf"/>
</dbReference>
<comment type="caution">
    <text evidence="11">The sequence shown here is derived from an EMBL/GenBank/DDBJ whole genome shotgun (WGS) entry which is preliminary data.</text>
</comment>
<dbReference type="PROSITE" id="PS00895">
    <property type="entry name" value="3_HYDROXYISOBUT_DH"/>
    <property type="match status" value="1"/>
</dbReference>
<keyword evidence="5" id="KW-0560">Oxidoreductase</keyword>
<dbReference type="GO" id="GO:0051287">
    <property type="term" value="F:NAD binding"/>
    <property type="evidence" value="ECO:0007669"/>
    <property type="project" value="InterPro"/>
</dbReference>
<dbReference type="Gene3D" id="3.40.50.720">
    <property type="entry name" value="NAD(P)-binding Rossmann-like Domain"/>
    <property type="match status" value="1"/>
</dbReference>
<evidence type="ECO:0000256" key="4">
    <source>
        <dbReference type="ARBA" id="ARBA00022456"/>
    </source>
</evidence>
<dbReference type="EMBL" id="AMGV01000006">
    <property type="protein sequence ID" value="KEF55922.1"/>
    <property type="molecule type" value="Genomic_DNA"/>
</dbReference>
<keyword evidence="4" id="KW-0101">Branched-chain amino acid catabolism</keyword>
<evidence type="ECO:0000256" key="1">
    <source>
        <dbReference type="ARBA" id="ARBA00005109"/>
    </source>
</evidence>
<evidence type="ECO:0000256" key="6">
    <source>
        <dbReference type="ARBA" id="ARBA00023027"/>
    </source>
</evidence>
<dbReference type="HOGENOM" id="CLU_035117_6_1_1"/>
<dbReference type="EC" id="1.1.1.31" evidence="3"/>
<evidence type="ECO:0000313" key="11">
    <source>
        <dbReference type="EMBL" id="KEF55922.1"/>
    </source>
</evidence>
<organism evidence="11 12">
    <name type="scientific">Exophiala aquamarina CBS 119918</name>
    <dbReference type="NCBI Taxonomy" id="1182545"/>
    <lineage>
        <taxon>Eukaryota</taxon>
        <taxon>Fungi</taxon>
        <taxon>Dikarya</taxon>
        <taxon>Ascomycota</taxon>
        <taxon>Pezizomycotina</taxon>
        <taxon>Eurotiomycetes</taxon>
        <taxon>Chaetothyriomycetidae</taxon>
        <taxon>Chaetothyriales</taxon>
        <taxon>Herpotrichiellaceae</taxon>
        <taxon>Exophiala</taxon>
    </lineage>
</organism>
<dbReference type="InterPro" id="IPR013328">
    <property type="entry name" value="6PGD_dom2"/>
</dbReference>
<evidence type="ECO:0000256" key="5">
    <source>
        <dbReference type="ARBA" id="ARBA00023002"/>
    </source>
</evidence>
<gene>
    <name evidence="11" type="ORF">A1O9_07502</name>
</gene>
<evidence type="ECO:0000256" key="7">
    <source>
        <dbReference type="ARBA" id="ARBA00049197"/>
    </source>
</evidence>
<dbReference type="VEuPathDB" id="FungiDB:A1O9_07502"/>
<dbReference type="GO" id="GO:0050661">
    <property type="term" value="F:NADP binding"/>
    <property type="evidence" value="ECO:0007669"/>
    <property type="project" value="InterPro"/>
</dbReference>
<dbReference type="InterPro" id="IPR015815">
    <property type="entry name" value="HIBADH-related"/>
</dbReference>
<dbReference type="InterPro" id="IPR036291">
    <property type="entry name" value="NAD(P)-bd_dom_sf"/>
</dbReference>
<evidence type="ECO:0000313" key="12">
    <source>
        <dbReference type="Proteomes" id="UP000027920"/>
    </source>
</evidence>
<dbReference type="InterPro" id="IPR006115">
    <property type="entry name" value="6PGDH_NADP-bd"/>
</dbReference>
<dbReference type="OrthoDB" id="21615at2759"/>
<dbReference type="STRING" id="1182545.A0A072P857"/>
<reference evidence="11 12" key="1">
    <citation type="submission" date="2013-03" db="EMBL/GenBank/DDBJ databases">
        <title>The Genome Sequence of Exophiala aquamarina CBS 119918.</title>
        <authorList>
            <consortium name="The Broad Institute Genomics Platform"/>
            <person name="Cuomo C."/>
            <person name="de Hoog S."/>
            <person name="Gorbushina A."/>
            <person name="Walker B."/>
            <person name="Young S.K."/>
            <person name="Zeng Q."/>
            <person name="Gargeya S."/>
            <person name="Fitzgerald M."/>
            <person name="Haas B."/>
            <person name="Abouelleil A."/>
            <person name="Allen A.W."/>
            <person name="Alvarado L."/>
            <person name="Arachchi H.M."/>
            <person name="Berlin A.M."/>
            <person name="Chapman S.B."/>
            <person name="Gainer-Dewar J."/>
            <person name="Goldberg J."/>
            <person name="Griggs A."/>
            <person name="Gujja S."/>
            <person name="Hansen M."/>
            <person name="Howarth C."/>
            <person name="Imamovic A."/>
            <person name="Ireland A."/>
            <person name="Larimer J."/>
            <person name="McCowan C."/>
            <person name="Murphy C."/>
            <person name="Pearson M."/>
            <person name="Poon T.W."/>
            <person name="Priest M."/>
            <person name="Roberts A."/>
            <person name="Saif S."/>
            <person name="Shea T."/>
            <person name="Sisk P."/>
            <person name="Sykes S."/>
            <person name="Wortman J."/>
            <person name="Nusbaum C."/>
            <person name="Birren B."/>
        </authorList>
    </citation>
    <scope>NUCLEOTIDE SEQUENCE [LARGE SCALE GENOMIC DNA]</scope>
    <source>
        <strain evidence="11 12">CBS 119918</strain>
    </source>
</reference>
<proteinExistence type="inferred from homology"/>
<dbReference type="Proteomes" id="UP000027920">
    <property type="component" value="Unassembled WGS sequence"/>
</dbReference>
<comment type="similarity">
    <text evidence="2">Belongs to the HIBADH-related family. 3-hydroxyisobutyrate dehydrogenase subfamily.</text>
</comment>
<accession>A0A072P857</accession>
<dbReference type="InterPro" id="IPR002204">
    <property type="entry name" value="3-OH-isobutyrate_DH-rel_CS"/>
</dbReference>
<keyword evidence="6" id="KW-0520">NAD</keyword>
<evidence type="ECO:0000256" key="8">
    <source>
        <dbReference type="PIRSR" id="PIRSR000103-1"/>
    </source>
</evidence>
<comment type="catalytic activity">
    <reaction evidence="7">
        <text>3-hydroxy-2-methylpropanoate + NAD(+) = 2-methyl-3-oxopropanoate + NADH + H(+)</text>
        <dbReference type="Rhea" id="RHEA:17681"/>
        <dbReference type="ChEBI" id="CHEBI:11805"/>
        <dbReference type="ChEBI" id="CHEBI:15378"/>
        <dbReference type="ChEBI" id="CHEBI:57540"/>
        <dbReference type="ChEBI" id="CHEBI:57700"/>
        <dbReference type="ChEBI" id="CHEBI:57945"/>
        <dbReference type="EC" id="1.1.1.31"/>
    </reaction>
</comment>
<dbReference type="GeneID" id="25282416"/>
<dbReference type="PANTHER" id="PTHR22981">
    <property type="entry name" value="3-HYDROXYISOBUTYRATE DEHYDROGENASE-RELATED"/>
    <property type="match status" value="1"/>
</dbReference>
<keyword evidence="12" id="KW-1185">Reference proteome</keyword>
<dbReference type="Pfam" id="PF03446">
    <property type="entry name" value="NAD_binding_2"/>
    <property type="match status" value="1"/>
</dbReference>
<evidence type="ECO:0000256" key="2">
    <source>
        <dbReference type="ARBA" id="ARBA00006013"/>
    </source>
</evidence>
<dbReference type="InterPro" id="IPR029154">
    <property type="entry name" value="HIBADH-like_NADP-bd"/>
</dbReference>
<protein>
    <recommendedName>
        <fullName evidence="3">3-hydroxyisobutyrate dehydrogenase</fullName>
        <ecNumber evidence="3">1.1.1.31</ecNumber>
    </recommendedName>
</protein>
<dbReference type="GO" id="GO:0006574">
    <property type="term" value="P:L-valine catabolic process"/>
    <property type="evidence" value="ECO:0007669"/>
    <property type="project" value="TreeGrafter"/>
</dbReference>
<feature type="active site" evidence="8">
    <location>
        <position position="200"/>
    </location>
</feature>